<dbReference type="GO" id="GO:0052621">
    <property type="term" value="F:diguanylate cyclase activity"/>
    <property type="evidence" value="ECO:0007669"/>
    <property type="project" value="UniProtKB-EC"/>
</dbReference>
<name>A0A1A8XJT7_9RHOO</name>
<evidence type="ECO:0000259" key="4">
    <source>
        <dbReference type="PROSITE" id="PS50883"/>
    </source>
</evidence>
<reference evidence="6 7" key="1">
    <citation type="submission" date="2016-06" db="EMBL/GenBank/DDBJ databases">
        <authorList>
            <person name="Kjaerup R.B."/>
            <person name="Dalgaard T.S."/>
            <person name="Juul-Madsen H.R."/>
        </authorList>
    </citation>
    <scope>NUCLEOTIDE SEQUENCE [LARGE SCALE GENOMIC DNA]</scope>
    <source>
        <strain evidence="6">2</strain>
    </source>
</reference>
<dbReference type="InterPro" id="IPR029787">
    <property type="entry name" value="Nucleotide_cyclase"/>
</dbReference>
<dbReference type="Proteomes" id="UP000199600">
    <property type="component" value="Unassembled WGS sequence"/>
</dbReference>
<dbReference type="FunFam" id="3.30.70.270:FF:000001">
    <property type="entry name" value="Diguanylate cyclase domain protein"/>
    <property type="match status" value="1"/>
</dbReference>
<dbReference type="EC" id="2.7.7.65" evidence="6"/>
<proteinExistence type="predicted"/>
<evidence type="ECO:0000313" key="7">
    <source>
        <dbReference type="Proteomes" id="UP000199600"/>
    </source>
</evidence>
<dbReference type="InterPro" id="IPR043128">
    <property type="entry name" value="Rev_trsase/Diguanyl_cyclase"/>
</dbReference>
<feature type="domain" description="EAL" evidence="4">
    <location>
        <begin position="444"/>
        <end position="697"/>
    </location>
</feature>
<dbReference type="InterPro" id="IPR000700">
    <property type="entry name" value="PAS-assoc_C"/>
</dbReference>
<organism evidence="6 7">
    <name type="scientific">Candidatus Propionivibrio aalborgensis</name>
    <dbReference type="NCBI Taxonomy" id="1860101"/>
    <lineage>
        <taxon>Bacteria</taxon>
        <taxon>Pseudomonadati</taxon>
        <taxon>Pseudomonadota</taxon>
        <taxon>Betaproteobacteria</taxon>
        <taxon>Rhodocyclales</taxon>
        <taxon>Rhodocyclaceae</taxon>
        <taxon>Propionivibrio</taxon>
    </lineage>
</organism>
<dbReference type="Pfam" id="PF00563">
    <property type="entry name" value="EAL"/>
    <property type="match status" value="1"/>
</dbReference>
<keyword evidence="6" id="KW-0548">Nucleotidyltransferase</keyword>
<dbReference type="InterPro" id="IPR000014">
    <property type="entry name" value="PAS"/>
</dbReference>
<dbReference type="Pfam" id="PF08448">
    <property type="entry name" value="PAS_4"/>
    <property type="match status" value="1"/>
</dbReference>
<dbReference type="SUPFAM" id="SSF141868">
    <property type="entry name" value="EAL domain-like"/>
    <property type="match status" value="1"/>
</dbReference>
<keyword evidence="6" id="KW-0808">Transferase</keyword>
<accession>A0A1A8XJT7</accession>
<dbReference type="InterPro" id="IPR001610">
    <property type="entry name" value="PAC"/>
</dbReference>
<protein>
    <submittedName>
        <fullName evidence="6">Putative Diguanylate cyclase</fullName>
        <ecNumber evidence="6">2.7.7.65</ecNumber>
    </submittedName>
</protein>
<dbReference type="PANTHER" id="PTHR44757:SF2">
    <property type="entry name" value="BIOFILM ARCHITECTURE MAINTENANCE PROTEIN MBAA"/>
    <property type="match status" value="1"/>
</dbReference>
<evidence type="ECO:0000313" key="6">
    <source>
        <dbReference type="EMBL" id="SBT04208.1"/>
    </source>
</evidence>
<dbReference type="PROSITE" id="PS50112">
    <property type="entry name" value="PAS"/>
    <property type="match status" value="1"/>
</dbReference>
<dbReference type="EMBL" id="FLQY01000029">
    <property type="protein sequence ID" value="SBT04208.1"/>
    <property type="molecule type" value="Genomic_DNA"/>
</dbReference>
<dbReference type="SUPFAM" id="SSF55073">
    <property type="entry name" value="Nucleotide cyclase"/>
    <property type="match status" value="1"/>
</dbReference>
<dbReference type="RefSeq" id="WP_186409692.1">
    <property type="nucleotide sequence ID" value="NZ_FLQY01000029.1"/>
</dbReference>
<dbReference type="NCBIfam" id="TIGR00254">
    <property type="entry name" value="GGDEF"/>
    <property type="match status" value="1"/>
</dbReference>
<gene>
    <name evidence="6" type="ORF">PROAA_1240015</name>
</gene>
<dbReference type="PROSITE" id="PS50113">
    <property type="entry name" value="PAC"/>
    <property type="match status" value="1"/>
</dbReference>
<dbReference type="CDD" id="cd00130">
    <property type="entry name" value="PAS"/>
    <property type="match status" value="1"/>
</dbReference>
<dbReference type="Gene3D" id="3.30.450.20">
    <property type="entry name" value="PAS domain"/>
    <property type="match status" value="1"/>
</dbReference>
<dbReference type="InterPro" id="IPR013656">
    <property type="entry name" value="PAS_4"/>
</dbReference>
<dbReference type="InterPro" id="IPR052155">
    <property type="entry name" value="Biofilm_reg_signaling"/>
</dbReference>
<feature type="domain" description="PAC" evidence="3">
    <location>
        <begin position="213"/>
        <end position="265"/>
    </location>
</feature>
<evidence type="ECO:0000259" key="5">
    <source>
        <dbReference type="PROSITE" id="PS50887"/>
    </source>
</evidence>
<dbReference type="SMART" id="SM00086">
    <property type="entry name" value="PAC"/>
    <property type="match status" value="1"/>
</dbReference>
<dbReference type="InterPro" id="IPR035965">
    <property type="entry name" value="PAS-like_dom_sf"/>
</dbReference>
<dbReference type="Gene3D" id="3.30.70.270">
    <property type="match status" value="1"/>
</dbReference>
<dbReference type="GO" id="GO:0071111">
    <property type="term" value="F:cyclic-guanylate-specific phosphodiesterase activity"/>
    <property type="evidence" value="ECO:0007669"/>
    <property type="project" value="UniProtKB-EC"/>
</dbReference>
<dbReference type="PANTHER" id="PTHR44757">
    <property type="entry name" value="DIGUANYLATE CYCLASE DGCP"/>
    <property type="match status" value="1"/>
</dbReference>
<dbReference type="GO" id="GO:0071732">
    <property type="term" value="P:cellular response to nitric oxide"/>
    <property type="evidence" value="ECO:0007669"/>
    <property type="project" value="UniProtKB-ARBA"/>
</dbReference>
<dbReference type="Pfam" id="PF00990">
    <property type="entry name" value="GGDEF"/>
    <property type="match status" value="1"/>
</dbReference>
<dbReference type="SMART" id="SM00052">
    <property type="entry name" value="EAL"/>
    <property type="match status" value="1"/>
</dbReference>
<dbReference type="Gene3D" id="3.20.20.450">
    <property type="entry name" value="EAL domain"/>
    <property type="match status" value="1"/>
</dbReference>
<dbReference type="PROSITE" id="PS50887">
    <property type="entry name" value="GGDEF"/>
    <property type="match status" value="1"/>
</dbReference>
<sequence>MSSRIPASSGVDVQVLGQLLLMQSVVASLPDDAIIPFVLEGLSDIPGVGFVEFHAGSSSPDGAPERFLLACGSSNLGELVFKVKYMGAFEPYIDHIRNFLFMLAIILDERRQRRILESREHELEYQIEIRNADLTRERDTAQRYLDIAGVMLMALDSEGRIMMINRKGAQLLGKSESALLGMSWFDNFVPADKRAEIHQVFDTLMAGETQLLEHYENRIINASGQELTIAWNNRLIRDEAGAITGTLSSAEDITGRRKAEERIQDLAYFDQLTGLPNRTLLQDRLQQTIAVSSRTGCHGALLFIDLDNFKTLNDTLGHDMGDQLLKQVAWRLMLCVREGDTVARLGGDEFVVVLAGLSAIETQAATAIETVAEKILASLNQPYTLGEIPHHCTASIGITLFLNDSSTVDSLMKQADLAMYESKTAGRNAARFYDPALESAVKERAALENDLRRALVDSQFLLHYQAQMLDDGRVTGAEVLVRWQHPERGLVPPLEFIRLAEDTGLIVPLGRWVLETACAQLAVWSAVPQMTNLTVAVNVSARQFHADDFVDQVLAVLEQTGANPQRLKLELTESLFVSDVEGIVEKMFLLKARGVSFALDDFGTGFSSLSYLRRLPLDQLKIDQSFVRDVLSDPNDAAIARTIVALSQSLGLGVIAEGVETEAQKDFLAASGCHAYQGYFFSRPLPLEDFEAFANQA</sequence>
<feature type="domain" description="PAS" evidence="2">
    <location>
        <begin position="137"/>
        <end position="208"/>
    </location>
</feature>
<dbReference type="SMART" id="SM00267">
    <property type="entry name" value="GGDEF"/>
    <property type="match status" value="1"/>
</dbReference>
<dbReference type="InterPro" id="IPR001633">
    <property type="entry name" value="EAL_dom"/>
</dbReference>
<feature type="domain" description="GGDEF" evidence="5">
    <location>
        <begin position="297"/>
        <end position="435"/>
    </location>
</feature>
<dbReference type="AlphaFoldDB" id="A0A1A8XJT7"/>
<evidence type="ECO:0000259" key="2">
    <source>
        <dbReference type="PROSITE" id="PS50112"/>
    </source>
</evidence>
<dbReference type="PROSITE" id="PS50883">
    <property type="entry name" value="EAL"/>
    <property type="match status" value="1"/>
</dbReference>
<dbReference type="NCBIfam" id="TIGR00229">
    <property type="entry name" value="sensory_box"/>
    <property type="match status" value="1"/>
</dbReference>
<dbReference type="InterPro" id="IPR000160">
    <property type="entry name" value="GGDEF_dom"/>
</dbReference>
<dbReference type="InterPro" id="IPR035919">
    <property type="entry name" value="EAL_sf"/>
</dbReference>
<evidence type="ECO:0000259" key="3">
    <source>
        <dbReference type="PROSITE" id="PS50113"/>
    </source>
</evidence>
<dbReference type="SUPFAM" id="SSF55785">
    <property type="entry name" value="PYP-like sensor domain (PAS domain)"/>
    <property type="match status" value="1"/>
</dbReference>
<keyword evidence="7" id="KW-1185">Reference proteome</keyword>
<dbReference type="FunFam" id="3.20.20.450:FF:000001">
    <property type="entry name" value="Cyclic di-GMP phosphodiesterase yahA"/>
    <property type="match status" value="1"/>
</dbReference>
<dbReference type="CDD" id="cd01948">
    <property type="entry name" value="EAL"/>
    <property type="match status" value="1"/>
</dbReference>
<dbReference type="SMART" id="SM00091">
    <property type="entry name" value="PAS"/>
    <property type="match status" value="1"/>
</dbReference>
<comment type="catalytic activity">
    <reaction evidence="1">
        <text>3',3'-c-di-GMP + H2O = 5'-phosphoguanylyl(3'-&gt;5')guanosine + H(+)</text>
        <dbReference type="Rhea" id="RHEA:24902"/>
        <dbReference type="ChEBI" id="CHEBI:15377"/>
        <dbReference type="ChEBI" id="CHEBI:15378"/>
        <dbReference type="ChEBI" id="CHEBI:58754"/>
        <dbReference type="ChEBI" id="CHEBI:58805"/>
        <dbReference type="EC" id="3.1.4.52"/>
    </reaction>
    <physiologicalReaction direction="left-to-right" evidence="1">
        <dbReference type="Rhea" id="RHEA:24903"/>
    </physiologicalReaction>
</comment>
<evidence type="ECO:0000256" key="1">
    <source>
        <dbReference type="ARBA" id="ARBA00051114"/>
    </source>
</evidence>
<dbReference type="CDD" id="cd01949">
    <property type="entry name" value="GGDEF"/>
    <property type="match status" value="1"/>
</dbReference>